<organism evidence="8 9">
    <name type="scientific">Halanaerobium congolense</name>
    <dbReference type="NCBI Taxonomy" id="54121"/>
    <lineage>
        <taxon>Bacteria</taxon>
        <taxon>Bacillati</taxon>
        <taxon>Bacillota</taxon>
        <taxon>Clostridia</taxon>
        <taxon>Halanaerobiales</taxon>
        <taxon>Halanaerobiaceae</taxon>
        <taxon>Halanaerobium</taxon>
    </lineage>
</organism>
<evidence type="ECO:0000259" key="6">
    <source>
        <dbReference type="Pfam" id="PF01385"/>
    </source>
</evidence>
<keyword evidence="4" id="KW-0238">DNA-binding</keyword>
<dbReference type="PANTHER" id="PTHR30405">
    <property type="entry name" value="TRANSPOSASE"/>
    <property type="match status" value="1"/>
</dbReference>
<dbReference type="NCBIfam" id="NF040570">
    <property type="entry name" value="guided_TnpB"/>
    <property type="match status" value="1"/>
</dbReference>
<dbReference type="PANTHER" id="PTHR30405:SF25">
    <property type="entry name" value="RNA-GUIDED DNA ENDONUCLEASE INSQ-RELATED"/>
    <property type="match status" value="1"/>
</dbReference>
<accession>A0ABY0NR06</accession>
<evidence type="ECO:0000256" key="4">
    <source>
        <dbReference type="ARBA" id="ARBA00023125"/>
    </source>
</evidence>
<sequence>MTSKKIIREKGSNNWYKTKKKLAKVHEKIANIRLDFLHKFSTKLIEENQLIAVETLEVKNMLKNSNLAKSISDVCWSKFIELLTYKAKWYGRDLIKIDTFFASSQLCNNCGYKNKEVKDLKIRNWKCPECGKVHDRDINASKNILDEGLKIQKAS</sequence>
<comment type="similarity">
    <text evidence="1">In the C-terminal section; belongs to the transposase 35 family.</text>
</comment>
<dbReference type="EMBL" id="FNBJ01000033">
    <property type="protein sequence ID" value="SDF95035.1"/>
    <property type="molecule type" value="Genomic_DNA"/>
</dbReference>
<evidence type="ECO:0000313" key="8">
    <source>
        <dbReference type="EMBL" id="SDF95035.1"/>
    </source>
</evidence>
<gene>
    <name evidence="8" type="ORF">SAMN04488598_13329</name>
</gene>
<feature type="domain" description="Probable transposase IS891/IS1136/IS1341" evidence="6">
    <location>
        <begin position="9"/>
        <end position="64"/>
    </location>
</feature>
<keyword evidence="3" id="KW-0815">Transposition</keyword>
<dbReference type="InterPro" id="IPR051399">
    <property type="entry name" value="RNA-guided_DNA_endo/Transpos"/>
</dbReference>
<proteinExistence type="inferred from homology"/>
<keyword evidence="9" id="KW-1185">Reference proteome</keyword>
<protein>
    <submittedName>
        <fullName evidence="8">Transposase, IS605 OrfB family, central region</fullName>
    </submittedName>
</protein>
<evidence type="ECO:0000256" key="2">
    <source>
        <dbReference type="ARBA" id="ARBA00011044"/>
    </source>
</evidence>
<dbReference type="InterPro" id="IPR001959">
    <property type="entry name" value="Transposase"/>
</dbReference>
<dbReference type="Proteomes" id="UP000199519">
    <property type="component" value="Unassembled WGS sequence"/>
</dbReference>
<comment type="caution">
    <text evidence="8">The sequence shown here is derived from an EMBL/GenBank/DDBJ whole genome shotgun (WGS) entry which is preliminary data.</text>
</comment>
<dbReference type="NCBIfam" id="TIGR01766">
    <property type="entry name" value="IS200/IS605 family accessory protein TnpB-like domain"/>
    <property type="match status" value="1"/>
</dbReference>
<evidence type="ECO:0000256" key="3">
    <source>
        <dbReference type="ARBA" id="ARBA00022578"/>
    </source>
</evidence>
<reference evidence="8 9" key="1">
    <citation type="submission" date="2016-10" db="EMBL/GenBank/DDBJ databases">
        <authorList>
            <person name="Varghese N."/>
            <person name="Submissions S."/>
        </authorList>
    </citation>
    <scope>NUCLEOTIDE SEQUENCE [LARGE SCALE GENOMIC DNA]</scope>
    <source>
        <strain evidence="8 9">WG2</strain>
    </source>
</reference>
<evidence type="ECO:0000256" key="1">
    <source>
        <dbReference type="ARBA" id="ARBA00008761"/>
    </source>
</evidence>
<keyword evidence="5" id="KW-0233">DNA recombination</keyword>
<evidence type="ECO:0000313" key="9">
    <source>
        <dbReference type="Proteomes" id="UP000199519"/>
    </source>
</evidence>
<evidence type="ECO:0000256" key="5">
    <source>
        <dbReference type="ARBA" id="ARBA00023172"/>
    </source>
</evidence>
<dbReference type="Pfam" id="PF01385">
    <property type="entry name" value="OrfB_IS605"/>
    <property type="match status" value="1"/>
</dbReference>
<name>A0ABY0NR06_9FIRM</name>
<feature type="domain" description="Cas12f1-like TNB" evidence="7">
    <location>
        <begin position="76"/>
        <end position="144"/>
    </location>
</feature>
<evidence type="ECO:0000259" key="7">
    <source>
        <dbReference type="Pfam" id="PF07282"/>
    </source>
</evidence>
<comment type="similarity">
    <text evidence="2">In the N-terminal section; belongs to the transposase 2 family.</text>
</comment>
<dbReference type="Pfam" id="PF07282">
    <property type="entry name" value="Cas12f1-like_TNB"/>
    <property type="match status" value="1"/>
</dbReference>
<dbReference type="InterPro" id="IPR010095">
    <property type="entry name" value="Cas12f1-like_TNB"/>
</dbReference>